<organism evidence="6 7">
    <name type="scientific">Proteiniphilum saccharofermentans</name>
    <dbReference type="NCBI Taxonomy" id="1642647"/>
    <lineage>
        <taxon>Bacteria</taxon>
        <taxon>Pseudomonadati</taxon>
        <taxon>Bacteroidota</taxon>
        <taxon>Bacteroidia</taxon>
        <taxon>Bacteroidales</taxon>
        <taxon>Dysgonomonadaceae</taxon>
        <taxon>Proteiniphilum</taxon>
    </lineage>
</organism>
<dbReference type="InterPro" id="IPR039425">
    <property type="entry name" value="RNA_pol_sigma-70-like"/>
</dbReference>
<evidence type="ECO:0000256" key="4">
    <source>
        <dbReference type="ARBA" id="ARBA00023163"/>
    </source>
</evidence>
<keyword evidence="4" id="KW-0804">Transcription</keyword>
<dbReference type="SUPFAM" id="SSF88946">
    <property type="entry name" value="Sigma2 domain of RNA polymerase sigma factors"/>
    <property type="match status" value="1"/>
</dbReference>
<sequence>MIKKTDYFLLGLISEKDRKAFALLYDRYIKLIYKFVYQALNDQERTDDLIQEFWIKVWEDPSFLKCNEQGSVQSYMLRNLRFRVLDVYRETLKNMISIDQLEETMEFNYQDITAGLDERELLLVIREALDKQPYVVRKTFWLRINDWSVEETAKVLSVSKKTVYNKYSESLSIVRSHLKNNHPELIEDFNSTLNGKKIFSLRTLFF</sequence>
<evidence type="ECO:0000256" key="1">
    <source>
        <dbReference type="ARBA" id="ARBA00010641"/>
    </source>
</evidence>
<dbReference type="InterPro" id="IPR013324">
    <property type="entry name" value="RNA_pol_sigma_r3/r4-like"/>
</dbReference>
<feature type="domain" description="RNA polymerase sigma-70 region 2" evidence="5">
    <location>
        <begin position="24"/>
        <end position="90"/>
    </location>
</feature>
<proteinExistence type="inferred from homology"/>
<dbReference type="SUPFAM" id="SSF88659">
    <property type="entry name" value="Sigma3 and sigma4 domains of RNA polymerase sigma factors"/>
    <property type="match status" value="1"/>
</dbReference>
<dbReference type="Pfam" id="PF04542">
    <property type="entry name" value="Sigma70_r2"/>
    <property type="match status" value="1"/>
</dbReference>
<dbReference type="GO" id="GO:0006352">
    <property type="term" value="P:DNA-templated transcription initiation"/>
    <property type="evidence" value="ECO:0007669"/>
    <property type="project" value="InterPro"/>
</dbReference>
<reference evidence="6 7" key="1">
    <citation type="submission" date="2016-08" db="EMBL/GenBank/DDBJ databases">
        <authorList>
            <person name="Seilhamer J.J."/>
        </authorList>
    </citation>
    <scope>NUCLEOTIDE SEQUENCE [LARGE SCALE GENOMIC DNA]</scope>
    <source>
        <strain evidence="6">M3/6</strain>
    </source>
</reference>
<evidence type="ECO:0000313" key="7">
    <source>
        <dbReference type="Proteomes" id="UP000187464"/>
    </source>
</evidence>
<dbReference type="RefSeq" id="WP_076930443.1">
    <property type="nucleotide sequence ID" value="NZ_LT605205.1"/>
</dbReference>
<dbReference type="AlphaFoldDB" id="A0A1R3T2W7"/>
<name>A0A1R3T2W7_9BACT</name>
<dbReference type="GO" id="GO:0016987">
    <property type="term" value="F:sigma factor activity"/>
    <property type="evidence" value="ECO:0007669"/>
    <property type="project" value="UniProtKB-KW"/>
</dbReference>
<keyword evidence="7" id="KW-1185">Reference proteome</keyword>
<gene>
    <name evidence="6" type="ORF">PSM36_1592</name>
</gene>
<comment type="similarity">
    <text evidence="1">Belongs to the sigma-70 factor family. ECF subfamily.</text>
</comment>
<dbReference type="STRING" id="1642647.PSM36_1592"/>
<evidence type="ECO:0000259" key="5">
    <source>
        <dbReference type="Pfam" id="PF04542"/>
    </source>
</evidence>
<dbReference type="InterPro" id="IPR014284">
    <property type="entry name" value="RNA_pol_sigma-70_dom"/>
</dbReference>
<dbReference type="InterPro" id="IPR036388">
    <property type="entry name" value="WH-like_DNA-bd_sf"/>
</dbReference>
<protein>
    <submittedName>
        <fullName evidence="6">RNA polymerase sigma factor</fullName>
    </submittedName>
</protein>
<dbReference type="Gene3D" id="1.10.1740.10">
    <property type="match status" value="1"/>
</dbReference>
<evidence type="ECO:0000256" key="2">
    <source>
        <dbReference type="ARBA" id="ARBA00023015"/>
    </source>
</evidence>
<dbReference type="InterPro" id="IPR013325">
    <property type="entry name" value="RNA_pol_sigma_r2"/>
</dbReference>
<evidence type="ECO:0000313" key="6">
    <source>
        <dbReference type="EMBL" id="SCD20412.1"/>
    </source>
</evidence>
<keyword evidence="3" id="KW-0731">Sigma factor</keyword>
<dbReference type="PANTHER" id="PTHR43133">
    <property type="entry name" value="RNA POLYMERASE ECF-TYPE SIGMA FACTO"/>
    <property type="match status" value="1"/>
</dbReference>
<keyword evidence="2" id="KW-0805">Transcription regulation</keyword>
<dbReference type="NCBIfam" id="TIGR02937">
    <property type="entry name" value="sigma70-ECF"/>
    <property type="match status" value="1"/>
</dbReference>
<evidence type="ECO:0000256" key="3">
    <source>
        <dbReference type="ARBA" id="ARBA00023082"/>
    </source>
</evidence>
<dbReference type="InterPro" id="IPR007627">
    <property type="entry name" value="RNA_pol_sigma70_r2"/>
</dbReference>
<accession>A0A1R3T2W7</accession>
<dbReference type="KEGG" id="psac:PSM36_1592"/>
<dbReference type="Proteomes" id="UP000187464">
    <property type="component" value="Chromosome I"/>
</dbReference>
<dbReference type="PANTHER" id="PTHR43133:SF46">
    <property type="entry name" value="RNA POLYMERASE SIGMA-70 FACTOR ECF SUBFAMILY"/>
    <property type="match status" value="1"/>
</dbReference>
<dbReference type="EMBL" id="LT605205">
    <property type="protein sequence ID" value="SCD20412.1"/>
    <property type="molecule type" value="Genomic_DNA"/>
</dbReference>
<dbReference type="Gene3D" id="1.10.10.10">
    <property type="entry name" value="Winged helix-like DNA-binding domain superfamily/Winged helix DNA-binding domain"/>
    <property type="match status" value="1"/>
</dbReference>